<evidence type="ECO:0000313" key="3">
    <source>
        <dbReference type="Proteomes" id="UP001380186"/>
    </source>
</evidence>
<accession>A0ABM8K8S7</accession>
<evidence type="ECO:0000259" key="1">
    <source>
        <dbReference type="Pfam" id="PF06527"/>
    </source>
</evidence>
<evidence type="ECO:0000313" key="2">
    <source>
        <dbReference type="EMBL" id="BEV05032.1"/>
    </source>
</evidence>
<protein>
    <submittedName>
        <fullName evidence="2">TniQ family protein</fullName>
    </submittedName>
</protein>
<proteinExistence type="predicted"/>
<reference evidence="2 3" key="1">
    <citation type="journal article" date="2020" name="Microbes Environ.">
        <title>Synthetic bacterial community of duckweed: a simple and stable system to study plant-microbe interactions.</title>
        <authorList>
            <person name="Ishizawa H."/>
            <person name="Tada M."/>
            <person name="Kuroda M."/>
            <person name="Inoue D."/>
            <person name="Futamata H."/>
            <person name="Ike M."/>
        </authorList>
    </citation>
    <scope>NUCLEOTIDE SEQUENCE [LARGE SCALE GENOMIC DNA]</scope>
    <source>
        <strain evidence="2 3">DW100</strain>
    </source>
</reference>
<dbReference type="Proteomes" id="UP001380186">
    <property type="component" value="Chromosome"/>
</dbReference>
<dbReference type="InterPro" id="IPR009492">
    <property type="entry name" value="TniQ"/>
</dbReference>
<sequence>MVYIPSLNKTIIPICLKPNHDELFSSWLFRLSNEYNLKPYTFLQNYIGFTDFKSLRRDLDLSGNSFLIDFFTSHTPLRRNKIKKMFLSDYSGKLFTETSKKYSTYSNILPLGLSNRENKKQYGLQYCPNCLKENGYYKKNWRLITSLVCLKCYCYLKDRCENCGNPINFFKIFTSKNTSEIDYTHIDICFDCKKKLFQNYQFKRATEEHISYQRYINGTIKNGYNNTCNYSFFYIKPLLYFSGLLKSSRKSNKFREYILDIHRFILNTNESSIEFWSIEERLEILPLVNNFLRSDIQNKHLRFYKLSKGYVDSEKILPYWIYKKFLF</sequence>
<name>A0ABM8K8S7_9FLAO</name>
<dbReference type="EMBL" id="AP029022">
    <property type="protein sequence ID" value="BEV05032.1"/>
    <property type="molecule type" value="Genomic_DNA"/>
</dbReference>
<organism evidence="2 3">
    <name type="scientific">Chryseobacterium gambrini</name>
    <dbReference type="NCBI Taxonomy" id="373672"/>
    <lineage>
        <taxon>Bacteria</taxon>
        <taxon>Pseudomonadati</taxon>
        <taxon>Bacteroidota</taxon>
        <taxon>Flavobacteriia</taxon>
        <taxon>Flavobacteriales</taxon>
        <taxon>Weeksellaceae</taxon>
        <taxon>Chryseobacterium group</taxon>
        <taxon>Chryseobacterium</taxon>
    </lineage>
</organism>
<keyword evidence="3" id="KW-1185">Reference proteome</keyword>
<gene>
    <name evidence="2" type="ORF">CRDW_24060</name>
</gene>
<feature type="domain" description="TniQ" evidence="1">
    <location>
        <begin position="13"/>
        <end position="154"/>
    </location>
</feature>
<dbReference type="RefSeq" id="WP_338612795.1">
    <property type="nucleotide sequence ID" value="NZ_AP029022.1"/>
</dbReference>
<dbReference type="Pfam" id="PF06527">
    <property type="entry name" value="TniQ"/>
    <property type="match status" value="1"/>
</dbReference>